<evidence type="ECO:0000256" key="2">
    <source>
        <dbReference type="ARBA" id="ARBA00022694"/>
    </source>
</evidence>
<gene>
    <name evidence="6" type="ORF">ACFOUW_06285</name>
</gene>
<dbReference type="Pfam" id="PF01951">
    <property type="entry name" value="Archease"/>
    <property type="match status" value="1"/>
</dbReference>
<evidence type="ECO:0000313" key="6">
    <source>
        <dbReference type="EMBL" id="MFC3760437.1"/>
    </source>
</evidence>
<proteinExistence type="inferred from homology"/>
<organism evidence="6 7">
    <name type="scientific">Tenggerimyces flavus</name>
    <dbReference type="NCBI Taxonomy" id="1708749"/>
    <lineage>
        <taxon>Bacteria</taxon>
        <taxon>Bacillati</taxon>
        <taxon>Actinomycetota</taxon>
        <taxon>Actinomycetes</taxon>
        <taxon>Propionibacteriales</taxon>
        <taxon>Nocardioidaceae</taxon>
        <taxon>Tenggerimyces</taxon>
    </lineage>
</organism>
<keyword evidence="2" id="KW-0819">tRNA processing</keyword>
<dbReference type="Proteomes" id="UP001595699">
    <property type="component" value="Unassembled WGS sequence"/>
</dbReference>
<protein>
    <submittedName>
        <fullName evidence="6">Archease</fullName>
    </submittedName>
</protein>
<comment type="caution">
    <text evidence="6">The sequence shown here is derived from an EMBL/GenBank/DDBJ whole genome shotgun (WGS) entry which is preliminary data.</text>
</comment>
<keyword evidence="4" id="KW-0106">Calcium</keyword>
<dbReference type="EMBL" id="JBHRZH010000005">
    <property type="protein sequence ID" value="MFC3760437.1"/>
    <property type="molecule type" value="Genomic_DNA"/>
</dbReference>
<evidence type="ECO:0000256" key="4">
    <source>
        <dbReference type="ARBA" id="ARBA00022837"/>
    </source>
</evidence>
<accession>A0ABV7Y6I8</accession>
<dbReference type="InterPro" id="IPR002804">
    <property type="entry name" value="Archease"/>
</dbReference>
<reference evidence="7" key="1">
    <citation type="journal article" date="2019" name="Int. J. Syst. Evol. Microbiol.">
        <title>The Global Catalogue of Microorganisms (GCM) 10K type strain sequencing project: providing services to taxonomists for standard genome sequencing and annotation.</title>
        <authorList>
            <consortium name="The Broad Institute Genomics Platform"/>
            <consortium name="The Broad Institute Genome Sequencing Center for Infectious Disease"/>
            <person name="Wu L."/>
            <person name="Ma J."/>
        </authorList>
    </citation>
    <scope>NUCLEOTIDE SEQUENCE [LARGE SCALE GENOMIC DNA]</scope>
    <source>
        <strain evidence="7">CGMCC 4.7241</strain>
    </source>
</reference>
<keyword evidence="3" id="KW-0479">Metal-binding</keyword>
<evidence type="ECO:0000256" key="3">
    <source>
        <dbReference type="ARBA" id="ARBA00022723"/>
    </source>
</evidence>
<dbReference type="Gene3D" id="3.55.10.10">
    <property type="entry name" value="Archease domain"/>
    <property type="match status" value="1"/>
</dbReference>
<dbReference type="InterPro" id="IPR023572">
    <property type="entry name" value="Archease_dom"/>
</dbReference>
<dbReference type="InterPro" id="IPR036820">
    <property type="entry name" value="Archease_dom_sf"/>
</dbReference>
<feature type="domain" description="Archease" evidence="5">
    <location>
        <begin position="8"/>
        <end position="141"/>
    </location>
</feature>
<dbReference type="PANTHER" id="PTHR12682:SF11">
    <property type="entry name" value="PROTEIN ARCHEASE"/>
    <property type="match status" value="1"/>
</dbReference>
<name>A0ABV7Y6I8_9ACTN</name>
<evidence type="ECO:0000313" key="7">
    <source>
        <dbReference type="Proteomes" id="UP001595699"/>
    </source>
</evidence>
<evidence type="ECO:0000256" key="1">
    <source>
        <dbReference type="ARBA" id="ARBA00007963"/>
    </source>
</evidence>
<keyword evidence="7" id="KW-1185">Reference proteome</keyword>
<comment type="similarity">
    <text evidence="1">Belongs to the archease family.</text>
</comment>
<sequence length="141" mass="15219">MSSTVGHQMLPHTADVRFEAWAPTREECVAEAVVAAVETFVDVSTAEPTAEVAFQVDAAEPVDLLAAVLDELIFLMDTRDLLPLRADVRAATDGALDVRFTMTAVAQATLIGAVPKAVSLHEIAFEQNEPDRWVCLVTLDV</sequence>
<dbReference type="SUPFAM" id="SSF69819">
    <property type="entry name" value="MTH1598-like"/>
    <property type="match status" value="1"/>
</dbReference>
<dbReference type="RefSeq" id="WP_205122518.1">
    <property type="nucleotide sequence ID" value="NZ_JAFBCM010000001.1"/>
</dbReference>
<evidence type="ECO:0000259" key="5">
    <source>
        <dbReference type="Pfam" id="PF01951"/>
    </source>
</evidence>
<dbReference type="PANTHER" id="PTHR12682">
    <property type="entry name" value="ARCHEASE"/>
    <property type="match status" value="1"/>
</dbReference>